<evidence type="ECO:0000313" key="1">
    <source>
        <dbReference type="EMBL" id="KAH3835826.1"/>
    </source>
</evidence>
<dbReference type="EMBL" id="JAIWYP010000004">
    <property type="protein sequence ID" value="KAH3835826.1"/>
    <property type="molecule type" value="Genomic_DNA"/>
</dbReference>
<organism evidence="1 2">
    <name type="scientific">Dreissena polymorpha</name>
    <name type="common">Zebra mussel</name>
    <name type="synonym">Mytilus polymorpha</name>
    <dbReference type="NCBI Taxonomy" id="45954"/>
    <lineage>
        <taxon>Eukaryota</taxon>
        <taxon>Metazoa</taxon>
        <taxon>Spiralia</taxon>
        <taxon>Lophotrochozoa</taxon>
        <taxon>Mollusca</taxon>
        <taxon>Bivalvia</taxon>
        <taxon>Autobranchia</taxon>
        <taxon>Heteroconchia</taxon>
        <taxon>Euheterodonta</taxon>
        <taxon>Imparidentia</taxon>
        <taxon>Neoheterodontei</taxon>
        <taxon>Myida</taxon>
        <taxon>Dreissenoidea</taxon>
        <taxon>Dreissenidae</taxon>
        <taxon>Dreissena</taxon>
    </lineage>
</organism>
<proteinExistence type="predicted"/>
<keyword evidence="2" id="KW-1185">Reference proteome</keyword>
<accession>A0A9D4KAN1</accession>
<evidence type="ECO:0000313" key="2">
    <source>
        <dbReference type="Proteomes" id="UP000828390"/>
    </source>
</evidence>
<protein>
    <submittedName>
        <fullName evidence="1">Uncharacterized protein</fullName>
    </submittedName>
</protein>
<comment type="caution">
    <text evidence="1">The sequence shown here is derived from an EMBL/GenBank/DDBJ whole genome shotgun (WGS) entry which is preliminary data.</text>
</comment>
<reference evidence="1" key="2">
    <citation type="submission" date="2020-11" db="EMBL/GenBank/DDBJ databases">
        <authorList>
            <person name="McCartney M.A."/>
            <person name="Auch B."/>
            <person name="Kono T."/>
            <person name="Mallez S."/>
            <person name="Becker A."/>
            <person name="Gohl D.M."/>
            <person name="Silverstein K.A.T."/>
            <person name="Koren S."/>
            <person name="Bechman K.B."/>
            <person name="Herman A."/>
            <person name="Abrahante J.E."/>
            <person name="Garbe J."/>
        </authorList>
    </citation>
    <scope>NUCLEOTIDE SEQUENCE</scope>
    <source>
        <strain evidence="1">Duluth1</strain>
        <tissue evidence="1">Whole animal</tissue>
    </source>
</reference>
<name>A0A9D4KAN1_DREPO</name>
<dbReference type="AlphaFoldDB" id="A0A9D4KAN1"/>
<sequence length="94" mass="10744">MAQLYASDEQRLNPQRSSYGELVSCMRSAGRPHLRYKEICKRDLKAIDINPSTWEALAKERCCGDVLCMLDLMWKMRGYASLPLTSEHSETADC</sequence>
<gene>
    <name evidence="1" type="ORF">DPMN_109192</name>
</gene>
<reference evidence="1" key="1">
    <citation type="journal article" date="2019" name="bioRxiv">
        <title>The Genome of the Zebra Mussel, Dreissena polymorpha: A Resource for Invasive Species Research.</title>
        <authorList>
            <person name="McCartney M.A."/>
            <person name="Auch B."/>
            <person name="Kono T."/>
            <person name="Mallez S."/>
            <person name="Zhang Y."/>
            <person name="Obille A."/>
            <person name="Becker A."/>
            <person name="Abrahante J.E."/>
            <person name="Garbe J."/>
            <person name="Badalamenti J.P."/>
            <person name="Herman A."/>
            <person name="Mangelson H."/>
            <person name="Liachko I."/>
            <person name="Sullivan S."/>
            <person name="Sone E.D."/>
            <person name="Koren S."/>
            <person name="Silverstein K.A.T."/>
            <person name="Beckman K.B."/>
            <person name="Gohl D.M."/>
        </authorList>
    </citation>
    <scope>NUCLEOTIDE SEQUENCE</scope>
    <source>
        <strain evidence="1">Duluth1</strain>
        <tissue evidence="1">Whole animal</tissue>
    </source>
</reference>
<dbReference type="Proteomes" id="UP000828390">
    <property type="component" value="Unassembled WGS sequence"/>
</dbReference>